<evidence type="ECO:0000313" key="10">
    <source>
        <dbReference type="Proteomes" id="UP000818029"/>
    </source>
</evidence>
<feature type="transmembrane region" description="Helical" evidence="8">
    <location>
        <begin position="387"/>
        <end position="412"/>
    </location>
</feature>
<reference evidence="11" key="2">
    <citation type="submission" date="2025-08" db="UniProtKB">
        <authorList>
            <consortium name="RefSeq"/>
        </authorList>
    </citation>
    <scope>IDENTIFICATION</scope>
</reference>
<dbReference type="InterPro" id="IPR013057">
    <property type="entry name" value="AA_transpt_TM"/>
</dbReference>
<sequence>MSPAAGVKEPLLPGSSKSAPAKPPSVSGAVFNVSTSIIGAGIMSIPATIKVLGVVPAFVMIVVIAWLADISVEFLMRYTHAGDTTTYAGVMRESFGRVGSILVQICVMITNLGCLIIYLIIIGDVLSGNQPEGSVHLGVLQQWFGIHWWNTRAFALLFTLIFVLLPLVVFKRVVMAIMALLEGKTNSPRMVPELDNKAAFFDLFTAVPVIVTAFTFHFNVHPIGFEMDKPSDMISAVRVSMVLCAAIYFTIGLFGYLLFGDSIMADILVNFDQNSGSTIGSLLNDIVRLSYALHLMLVFPLLNFSLRANIDEFLFPNKTLLAKDNTRFWSLTLVILAFCYLAAIAIPNIWYFFQFMGSTSAVSLAFIFPGAIALWDAWGISTARDRILAAVMIVLAVVTSTIAISSNIYSLITGNQS</sequence>
<name>A0ABM3BY19_GOSHI</name>
<feature type="region of interest" description="Disordered" evidence="7">
    <location>
        <begin position="1"/>
        <end position="25"/>
    </location>
</feature>
<evidence type="ECO:0000256" key="6">
    <source>
        <dbReference type="ARBA" id="ARBA00023136"/>
    </source>
</evidence>
<evidence type="ECO:0000313" key="11">
    <source>
        <dbReference type="RefSeq" id="XP_040971955.1"/>
    </source>
</evidence>
<dbReference type="PANTHER" id="PTHR22950:SF323">
    <property type="entry name" value="AMINO ACID TRANSPORTER AVT6C"/>
    <property type="match status" value="1"/>
</dbReference>
<feature type="transmembrane region" description="Helical" evidence="8">
    <location>
        <begin position="198"/>
        <end position="218"/>
    </location>
</feature>
<evidence type="ECO:0000256" key="4">
    <source>
        <dbReference type="ARBA" id="ARBA00022970"/>
    </source>
</evidence>
<evidence type="ECO:0000256" key="3">
    <source>
        <dbReference type="ARBA" id="ARBA00022692"/>
    </source>
</evidence>
<dbReference type="Pfam" id="PF01490">
    <property type="entry name" value="Aa_trans"/>
    <property type="match status" value="1"/>
</dbReference>
<gene>
    <name evidence="11" type="primary">LOC107887941</name>
</gene>
<keyword evidence="3 8" id="KW-0812">Transmembrane</keyword>
<keyword evidence="5 8" id="KW-1133">Transmembrane helix</keyword>
<feature type="transmembrane region" description="Helical" evidence="8">
    <location>
        <begin position="101"/>
        <end position="121"/>
    </location>
</feature>
<keyword evidence="4" id="KW-0029">Amino-acid transport</keyword>
<keyword evidence="6 8" id="KW-0472">Membrane</keyword>
<feature type="domain" description="Amino acid transporter transmembrane" evidence="9">
    <location>
        <begin position="25"/>
        <end position="404"/>
    </location>
</feature>
<dbReference type="Proteomes" id="UP000818029">
    <property type="component" value="Chromosome A06"/>
</dbReference>
<proteinExistence type="predicted"/>
<feature type="transmembrane region" description="Helical" evidence="8">
    <location>
        <begin position="239"/>
        <end position="259"/>
    </location>
</feature>
<comment type="subcellular location">
    <subcellularLocation>
        <location evidence="1">Membrane</location>
        <topology evidence="1">Multi-pass membrane protein</topology>
    </subcellularLocation>
</comment>
<evidence type="ECO:0000256" key="5">
    <source>
        <dbReference type="ARBA" id="ARBA00022989"/>
    </source>
</evidence>
<feature type="transmembrane region" description="Helical" evidence="8">
    <location>
        <begin position="352"/>
        <end position="375"/>
    </location>
</feature>
<dbReference type="RefSeq" id="XP_040971955.1">
    <property type="nucleotide sequence ID" value="XM_041116021.1"/>
</dbReference>
<evidence type="ECO:0000256" key="8">
    <source>
        <dbReference type="SAM" id="Phobius"/>
    </source>
</evidence>
<evidence type="ECO:0000259" key="9">
    <source>
        <dbReference type="Pfam" id="PF01490"/>
    </source>
</evidence>
<feature type="compositionally biased region" description="Low complexity" evidence="7">
    <location>
        <begin position="13"/>
        <end position="25"/>
    </location>
</feature>
<organism evidence="10 11">
    <name type="scientific">Gossypium hirsutum</name>
    <name type="common">Upland cotton</name>
    <name type="synonym">Gossypium mexicanum</name>
    <dbReference type="NCBI Taxonomy" id="3635"/>
    <lineage>
        <taxon>Eukaryota</taxon>
        <taxon>Viridiplantae</taxon>
        <taxon>Streptophyta</taxon>
        <taxon>Embryophyta</taxon>
        <taxon>Tracheophyta</taxon>
        <taxon>Spermatophyta</taxon>
        <taxon>Magnoliopsida</taxon>
        <taxon>eudicotyledons</taxon>
        <taxon>Gunneridae</taxon>
        <taxon>Pentapetalae</taxon>
        <taxon>rosids</taxon>
        <taxon>malvids</taxon>
        <taxon>Malvales</taxon>
        <taxon>Malvaceae</taxon>
        <taxon>Malvoideae</taxon>
        <taxon>Gossypium</taxon>
    </lineage>
</organism>
<protein>
    <submittedName>
        <fullName evidence="11">Amino acid transporter AVT6C isoform X2</fullName>
    </submittedName>
</protein>
<evidence type="ECO:0000256" key="2">
    <source>
        <dbReference type="ARBA" id="ARBA00022448"/>
    </source>
</evidence>
<feature type="transmembrane region" description="Helical" evidence="8">
    <location>
        <begin position="51"/>
        <end position="68"/>
    </location>
</feature>
<accession>A0ABM3BY19</accession>
<evidence type="ECO:0000256" key="1">
    <source>
        <dbReference type="ARBA" id="ARBA00004141"/>
    </source>
</evidence>
<dbReference type="PANTHER" id="PTHR22950">
    <property type="entry name" value="AMINO ACID TRANSPORTER"/>
    <property type="match status" value="1"/>
</dbReference>
<dbReference type="GeneID" id="107887941"/>
<keyword evidence="10" id="KW-1185">Reference proteome</keyword>
<feature type="transmembrane region" description="Helical" evidence="8">
    <location>
        <begin position="153"/>
        <end position="178"/>
    </location>
</feature>
<evidence type="ECO:0000256" key="7">
    <source>
        <dbReference type="SAM" id="MobiDB-lite"/>
    </source>
</evidence>
<feature type="transmembrane region" description="Helical" evidence="8">
    <location>
        <begin position="327"/>
        <end position="346"/>
    </location>
</feature>
<reference evidence="10" key="1">
    <citation type="journal article" date="2020" name="Nat. Genet.">
        <title>Genomic diversifications of five Gossypium allopolyploid species and their impact on cotton improvement.</title>
        <authorList>
            <person name="Chen Z.J."/>
            <person name="Sreedasyam A."/>
            <person name="Ando A."/>
            <person name="Song Q."/>
            <person name="De Santiago L.M."/>
            <person name="Hulse-Kemp A.M."/>
            <person name="Ding M."/>
            <person name="Ye W."/>
            <person name="Kirkbride R.C."/>
            <person name="Jenkins J."/>
            <person name="Plott C."/>
            <person name="Lovell J."/>
            <person name="Lin Y.M."/>
            <person name="Vaughn R."/>
            <person name="Liu B."/>
            <person name="Simpson S."/>
            <person name="Scheffler B.E."/>
            <person name="Wen L."/>
            <person name="Saski C.A."/>
            <person name="Grover C.E."/>
            <person name="Hu G."/>
            <person name="Conover J.L."/>
            <person name="Carlson J.W."/>
            <person name="Shu S."/>
            <person name="Boston L.B."/>
            <person name="Williams M."/>
            <person name="Peterson D.G."/>
            <person name="McGee K."/>
            <person name="Jones D.C."/>
            <person name="Wendel J.F."/>
            <person name="Stelly D.M."/>
            <person name="Grimwood J."/>
            <person name="Schmutz J."/>
        </authorList>
    </citation>
    <scope>NUCLEOTIDE SEQUENCE [LARGE SCALE GENOMIC DNA]</scope>
    <source>
        <strain evidence="10">cv. TM-1</strain>
    </source>
</reference>
<keyword evidence="2" id="KW-0813">Transport</keyword>